<comment type="caution">
    <text evidence="2">The sequence shown here is derived from an EMBL/GenBank/DDBJ whole genome shotgun (WGS) entry which is preliminary data.</text>
</comment>
<dbReference type="AlphaFoldDB" id="A0A292YJP8"/>
<gene>
    <name evidence="2" type="ORF">EFBL_0747</name>
</gene>
<accession>A0A292YJP8</accession>
<sequence>MRGVDKSNLEELIFKQAEELKNLREKVSQVQDVQEQVQQEIRRSLGPIGVIRYNAFDDVGSDLSFSVSILNREKNGIVLTSLYGREDSRIYAKPIVNGESQYKMTEEEKQAVSIAVQNAAK</sequence>
<proteinExistence type="predicted"/>
<dbReference type="EMBL" id="BDUF01000014">
    <property type="protein sequence ID" value="GAX89129.1"/>
    <property type="molecule type" value="Genomic_DNA"/>
</dbReference>
<reference evidence="3" key="1">
    <citation type="submission" date="2017-07" db="EMBL/GenBank/DDBJ databases">
        <title>Draft genome sequence of Effusibacillus lacus strain skLN1.</title>
        <authorList>
            <person name="Watanabe M."/>
            <person name="Kojima H."/>
            <person name="Fukui M."/>
        </authorList>
    </citation>
    <scope>NUCLEOTIDE SEQUENCE [LARGE SCALE GENOMIC DNA]</scope>
    <source>
        <strain evidence="3">skLN1</strain>
    </source>
</reference>
<name>A0A292YJP8_9BACL</name>
<organism evidence="2 3">
    <name type="scientific">Effusibacillus lacus</name>
    <dbReference type="NCBI Taxonomy" id="1348429"/>
    <lineage>
        <taxon>Bacteria</taxon>
        <taxon>Bacillati</taxon>
        <taxon>Bacillota</taxon>
        <taxon>Bacilli</taxon>
        <taxon>Bacillales</taxon>
        <taxon>Alicyclobacillaceae</taxon>
        <taxon>Effusibacillus</taxon>
    </lineage>
</organism>
<keyword evidence="3" id="KW-1185">Reference proteome</keyword>
<evidence type="ECO:0000313" key="3">
    <source>
        <dbReference type="Proteomes" id="UP000217785"/>
    </source>
</evidence>
<protein>
    <recommendedName>
        <fullName evidence="4">DUF4446 domain-containing protein</fullName>
    </recommendedName>
</protein>
<feature type="coiled-coil region" evidence="1">
    <location>
        <begin position="6"/>
        <end position="43"/>
    </location>
</feature>
<keyword evidence="1" id="KW-0175">Coiled coil</keyword>
<evidence type="ECO:0000313" key="2">
    <source>
        <dbReference type="EMBL" id="GAX89129.1"/>
    </source>
</evidence>
<evidence type="ECO:0000256" key="1">
    <source>
        <dbReference type="SAM" id="Coils"/>
    </source>
</evidence>
<dbReference type="InterPro" id="IPR027981">
    <property type="entry name" value="DUF4446"/>
</dbReference>
<dbReference type="Proteomes" id="UP000217785">
    <property type="component" value="Unassembled WGS sequence"/>
</dbReference>
<evidence type="ECO:0008006" key="4">
    <source>
        <dbReference type="Google" id="ProtNLM"/>
    </source>
</evidence>
<dbReference type="Pfam" id="PF14584">
    <property type="entry name" value="DUF4446"/>
    <property type="match status" value="1"/>
</dbReference>